<dbReference type="SUPFAM" id="SSF51658">
    <property type="entry name" value="Xylose isomerase-like"/>
    <property type="match status" value="1"/>
</dbReference>
<accession>A0A810Q728</accession>
<dbReference type="Proteomes" id="UP000681035">
    <property type="component" value="Chromosome"/>
</dbReference>
<protein>
    <submittedName>
        <fullName evidence="2">Xylose isomerase</fullName>
    </submittedName>
</protein>
<reference evidence="2" key="1">
    <citation type="submission" date="2020-09" db="EMBL/GenBank/DDBJ databases">
        <title>New species isolated from human feces.</title>
        <authorList>
            <person name="Kitahara M."/>
            <person name="Shigeno Y."/>
            <person name="Shime M."/>
            <person name="Matsumoto Y."/>
            <person name="Nakamura S."/>
            <person name="Motooka D."/>
            <person name="Fukuoka S."/>
            <person name="Nishikawa H."/>
            <person name="Benno Y."/>
        </authorList>
    </citation>
    <scope>NUCLEOTIDE SEQUENCE</scope>
    <source>
        <strain evidence="2">MM50</strain>
    </source>
</reference>
<dbReference type="Gene3D" id="3.20.20.150">
    <property type="entry name" value="Divalent-metal-dependent TIM barrel enzymes"/>
    <property type="match status" value="1"/>
</dbReference>
<name>A0A810Q728_9FIRM</name>
<dbReference type="KEGG" id="vcop:MM50RIKEN_01960"/>
<dbReference type="PANTHER" id="PTHR12110:SF53">
    <property type="entry name" value="BLR5974 PROTEIN"/>
    <property type="match status" value="1"/>
</dbReference>
<sequence>MDRLLGSNGQYNRFPLPVFLESMQRLGLQRLDFVPQVPHFFCGYRGHADVAPLRAALQGADLRVSVLTPPPYRCSLTAPAGEQRDATIGYYDSCIRLAAELNCHRLVLSAAGACWDIPPQELAEHAAAMLTHLCHTAQVEGVTLLLAPVMGAETPLIAEAPVLNTARQLSQMLAWVDSPALGVCLDTNVMSANGDTVADWLSLFPGRIGLVRLCDGNWHGWRAWGDGVLPVDRYLCQLTEGGYQGDFSLYLPGERYIDSPTYPDEKAVAAMKEVLA</sequence>
<dbReference type="InterPro" id="IPR050312">
    <property type="entry name" value="IolE/XylAMocC-like"/>
</dbReference>
<dbReference type="InterPro" id="IPR013022">
    <property type="entry name" value="Xyl_isomerase-like_TIM-brl"/>
</dbReference>
<dbReference type="AlphaFoldDB" id="A0A810Q728"/>
<dbReference type="InterPro" id="IPR036237">
    <property type="entry name" value="Xyl_isomerase-like_sf"/>
</dbReference>
<evidence type="ECO:0000259" key="1">
    <source>
        <dbReference type="Pfam" id="PF01261"/>
    </source>
</evidence>
<evidence type="ECO:0000313" key="3">
    <source>
        <dbReference type="Proteomes" id="UP000681035"/>
    </source>
</evidence>
<evidence type="ECO:0000313" key="2">
    <source>
        <dbReference type="EMBL" id="BCK80433.1"/>
    </source>
</evidence>
<feature type="domain" description="Xylose isomerase-like TIM barrel" evidence="1">
    <location>
        <begin position="50"/>
        <end position="263"/>
    </location>
</feature>
<keyword evidence="3" id="KW-1185">Reference proteome</keyword>
<dbReference type="EMBL" id="AP023418">
    <property type="protein sequence ID" value="BCK80433.1"/>
    <property type="molecule type" value="Genomic_DNA"/>
</dbReference>
<gene>
    <name evidence="2" type="ORF">MM50RIKEN_01960</name>
</gene>
<dbReference type="GO" id="GO:0016853">
    <property type="term" value="F:isomerase activity"/>
    <property type="evidence" value="ECO:0007669"/>
    <property type="project" value="UniProtKB-KW"/>
</dbReference>
<proteinExistence type="predicted"/>
<organism evidence="2 3">
    <name type="scientific">Vescimonas coprocola</name>
    <dbReference type="NCBI Taxonomy" id="2714355"/>
    <lineage>
        <taxon>Bacteria</taxon>
        <taxon>Bacillati</taxon>
        <taxon>Bacillota</taxon>
        <taxon>Clostridia</taxon>
        <taxon>Eubacteriales</taxon>
        <taxon>Oscillospiraceae</taxon>
        <taxon>Vescimonas</taxon>
    </lineage>
</organism>
<keyword evidence="2" id="KW-0413">Isomerase</keyword>
<dbReference type="PANTHER" id="PTHR12110">
    <property type="entry name" value="HYDROXYPYRUVATE ISOMERASE"/>
    <property type="match status" value="1"/>
</dbReference>
<dbReference type="Pfam" id="PF01261">
    <property type="entry name" value="AP_endonuc_2"/>
    <property type="match status" value="1"/>
</dbReference>
<dbReference type="RefSeq" id="WP_213541389.1">
    <property type="nucleotide sequence ID" value="NZ_AP023418.1"/>
</dbReference>